<keyword evidence="1" id="KW-0812">Transmembrane</keyword>
<accession>A0A5N7BJT0</accession>
<protein>
    <recommendedName>
        <fullName evidence="4">Major facilitator superfamily (MFS) profile domain-containing protein</fullName>
    </recommendedName>
</protein>
<evidence type="ECO:0000313" key="3">
    <source>
        <dbReference type="Proteomes" id="UP000326198"/>
    </source>
</evidence>
<dbReference type="Proteomes" id="UP000326198">
    <property type="component" value="Unassembled WGS sequence"/>
</dbReference>
<keyword evidence="3" id="KW-1185">Reference proteome</keyword>
<reference evidence="2 3" key="1">
    <citation type="submission" date="2019-04" db="EMBL/GenBank/DDBJ databases">
        <title>Friends and foes A comparative genomics studyof 23 Aspergillus species from section Flavi.</title>
        <authorList>
            <consortium name="DOE Joint Genome Institute"/>
            <person name="Kjaerbolling I."/>
            <person name="Vesth T."/>
            <person name="Frisvad J.C."/>
            <person name="Nybo J.L."/>
            <person name="Theobald S."/>
            <person name="Kildgaard S."/>
            <person name="Isbrandt T."/>
            <person name="Kuo A."/>
            <person name="Sato A."/>
            <person name="Lyhne E.K."/>
            <person name="Kogle M.E."/>
            <person name="Wiebenga A."/>
            <person name="Kun R.S."/>
            <person name="Lubbers R.J."/>
            <person name="Makela M.R."/>
            <person name="Barry K."/>
            <person name="Chovatia M."/>
            <person name="Clum A."/>
            <person name="Daum C."/>
            <person name="Haridas S."/>
            <person name="He G."/>
            <person name="LaButti K."/>
            <person name="Lipzen A."/>
            <person name="Mondo S."/>
            <person name="Riley R."/>
            <person name="Salamov A."/>
            <person name="Simmons B.A."/>
            <person name="Magnuson J.K."/>
            <person name="Henrissat B."/>
            <person name="Mortensen U.H."/>
            <person name="Larsen T.O."/>
            <person name="Devries R.P."/>
            <person name="Grigoriev I.V."/>
            <person name="Machida M."/>
            <person name="Baker S.E."/>
            <person name="Andersen M.R."/>
        </authorList>
    </citation>
    <scope>NUCLEOTIDE SEQUENCE [LARGE SCALE GENOMIC DNA]</scope>
    <source>
        <strain evidence="2 3">IBT 29228</strain>
    </source>
</reference>
<sequence length="150" mass="16327">MLCSSFSFTVVLCSLILLTTQLFCQLVHSLIHITAPAIDISCLLDMAENSEKAIQATGANIQPALTEKVGGKNHELKDFQPWQQLLVLLAMGLGIFILGLTVVGTATPTLTNEFHSLTDIGWYGSAYRLTACSTQFLFFFFLENCTSSSG</sequence>
<evidence type="ECO:0000256" key="1">
    <source>
        <dbReference type="SAM" id="Phobius"/>
    </source>
</evidence>
<evidence type="ECO:0008006" key="4">
    <source>
        <dbReference type="Google" id="ProtNLM"/>
    </source>
</evidence>
<dbReference type="InterPro" id="IPR036259">
    <property type="entry name" value="MFS_trans_sf"/>
</dbReference>
<keyword evidence="1" id="KW-1133">Transmembrane helix</keyword>
<feature type="transmembrane region" description="Helical" evidence="1">
    <location>
        <begin position="85"/>
        <end position="106"/>
    </location>
</feature>
<keyword evidence="1" id="KW-0472">Membrane</keyword>
<feature type="transmembrane region" description="Helical" evidence="1">
    <location>
        <begin position="126"/>
        <end position="142"/>
    </location>
</feature>
<organism evidence="2 3">
    <name type="scientific">Aspergillus bertholletiae</name>
    <dbReference type="NCBI Taxonomy" id="1226010"/>
    <lineage>
        <taxon>Eukaryota</taxon>
        <taxon>Fungi</taxon>
        <taxon>Dikarya</taxon>
        <taxon>Ascomycota</taxon>
        <taxon>Pezizomycotina</taxon>
        <taxon>Eurotiomycetes</taxon>
        <taxon>Eurotiomycetidae</taxon>
        <taxon>Eurotiales</taxon>
        <taxon>Aspergillaceae</taxon>
        <taxon>Aspergillus</taxon>
        <taxon>Aspergillus subgen. Circumdati</taxon>
    </lineage>
</organism>
<evidence type="ECO:0000313" key="2">
    <source>
        <dbReference type="EMBL" id="KAE8382044.1"/>
    </source>
</evidence>
<name>A0A5N7BJT0_9EURO</name>
<dbReference type="SUPFAM" id="SSF103473">
    <property type="entry name" value="MFS general substrate transporter"/>
    <property type="match status" value="1"/>
</dbReference>
<gene>
    <name evidence="2" type="ORF">BDV26DRAFT_37445</name>
</gene>
<dbReference type="AlphaFoldDB" id="A0A5N7BJT0"/>
<feature type="transmembrane region" description="Helical" evidence="1">
    <location>
        <begin position="6"/>
        <end position="24"/>
    </location>
</feature>
<proteinExistence type="predicted"/>
<dbReference type="EMBL" id="ML736165">
    <property type="protein sequence ID" value="KAE8382044.1"/>
    <property type="molecule type" value="Genomic_DNA"/>
</dbReference>